<reference evidence="1 2" key="1">
    <citation type="submission" date="2018-06" db="EMBL/GenBank/DDBJ databases">
        <authorList>
            <consortium name="Pathogen Informatics"/>
            <person name="Doyle S."/>
        </authorList>
    </citation>
    <scope>NUCLEOTIDE SEQUENCE [LARGE SCALE GENOMIC DNA]</scope>
    <source>
        <strain evidence="1 2">NCTC11801</strain>
    </source>
</reference>
<evidence type="ECO:0000313" key="1">
    <source>
        <dbReference type="EMBL" id="SUC32945.1"/>
    </source>
</evidence>
<dbReference type="AlphaFoldDB" id="A0A379FW32"/>
<dbReference type="EMBL" id="UGTZ01000001">
    <property type="protein sequence ID" value="SUC32945.1"/>
    <property type="molecule type" value="Genomic_DNA"/>
</dbReference>
<sequence>MKWKFRLGAVAGNALEYYDIAVFAAISTYFKY</sequence>
<protein>
    <submittedName>
        <fullName evidence="1">Uncharacterized protein</fullName>
    </submittedName>
</protein>
<proteinExistence type="predicted"/>
<evidence type="ECO:0000313" key="2">
    <source>
        <dbReference type="Proteomes" id="UP000254208"/>
    </source>
</evidence>
<name>A0A379FW32_PRORE</name>
<organism evidence="1 2">
    <name type="scientific">Providencia rettgeri</name>
    <dbReference type="NCBI Taxonomy" id="587"/>
    <lineage>
        <taxon>Bacteria</taxon>
        <taxon>Pseudomonadati</taxon>
        <taxon>Pseudomonadota</taxon>
        <taxon>Gammaproteobacteria</taxon>
        <taxon>Enterobacterales</taxon>
        <taxon>Morganellaceae</taxon>
        <taxon>Providencia</taxon>
    </lineage>
</organism>
<gene>
    <name evidence="1" type="ORF">NCTC11801_03951</name>
</gene>
<dbReference type="Proteomes" id="UP000254208">
    <property type="component" value="Unassembled WGS sequence"/>
</dbReference>
<accession>A0A379FW32</accession>